<dbReference type="Pfam" id="PF00395">
    <property type="entry name" value="SLH"/>
    <property type="match status" value="3"/>
</dbReference>
<feature type="region of interest" description="Disordered" evidence="2">
    <location>
        <begin position="875"/>
        <end position="914"/>
    </location>
</feature>
<feature type="transmembrane region" description="Helical" evidence="3">
    <location>
        <begin position="27"/>
        <end position="50"/>
    </location>
</feature>
<comment type="caution">
    <text evidence="5">The sequence shown here is derived from an EMBL/GenBank/DDBJ whole genome shotgun (WGS) entry which is preliminary data.</text>
</comment>
<dbReference type="InterPro" id="IPR003343">
    <property type="entry name" value="Big_2"/>
</dbReference>
<feature type="domain" description="SLH" evidence="4">
    <location>
        <begin position="1121"/>
        <end position="1184"/>
    </location>
</feature>
<feature type="compositionally biased region" description="Basic and acidic residues" evidence="2">
    <location>
        <begin position="642"/>
        <end position="651"/>
    </location>
</feature>
<dbReference type="Proteomes" id="UP000005384">
    <property type="component" value="Unassembled WGS sequence"/>
</dbReference>
<dbReference type="Pfam" id="PF18998">
    <property type="entry name" value="Flg_new_2"/>
    <property type="match status" value="1"/>
</dbReference>
<dbReference type="RefSeq" id="WP_006778479.1">
    <property type="nucleotide sequence ID" value="NZ_CP040506.1"/>
</dbReference>
<evidence type="ECO:0000259" key="4">
    <source>
        <dbReference type="PROSITE" id="PS51272"/>
    </source>
</evidence>
<protein>
    <recommendedName>
        <fullName evidence="4">SLH domain-containing protein</fullName>
    </recommendedName>
</protein>
<keyword evidence="3" id="KW-0472">Membrane</keyword>
<feature type="region of interest" description="Disordered" evidence="2">
    <location>
        <begin position="614"/>
        <end position="727"/>
    </location>
</feature>
<dbReference type="Pfam" id="PF02368">
    <property type="entry name" value="Big_2"/>
    <property type="match status" value="1"/>
</dbReference>
<evidence type="ECO:0000313" key="5">
    <source>
        <dbReference type="EMBL" id="EHI61473.1"/>
    </source>
</evidence>
<dbReference type="Gene3D" id="2.60.40.10">
    <property type="entry name" value="Immunoglobulins"/>
    <property type="match status" value="1"/>
</dbReference>
<gene>
    <name evidence="5" type="ORF">HMPREF9473_00496</name>
</gene>
<reference evidence="5 6" key="1">
    <citation type="submission" date="2011-08" db="EMBL/GenBank/DDBJ databases">
        <title>The Genome Sequence of Clostridium hathewayi WAL-18680.</title>
        <authorList>
            <consortium name="The Broad Institute Genome Sequencing Platform"/>
            <person name="Earl A."/>
            <person name="Ward D."/>
            <person name="Feldgarden M."/>
            <person name="Gevers D."/>
            <person name="Finegold S.M."/>
            <person name="Summanen P.H."/>
            <person name="Molitoris D.R."/>
            <person name="Song M."/>
            <person name="Daigneault M."/>
            <person name="Allen-Vercoe E."/>
            <person name="Young S.K."/>
            <person name="Zeng Q."/>
            <person name="Gargeya S."/>
            <person name="Fitzgerald M."/>
            <person name="Haas B."/>
            <person name="Abouelleil A."/>
            <person name="Alvarado L."/>
            <person name="Arachchi H.M."/>
            <person name="Berlin A."/>
            <person name="Brown A."/>
            <person name="Chapman S.B."/>
            <person name="Chen Z."/>
            <person name="Dunbar C."/>
            <person name="Freedman E."/>
            <person name="Gearin G."/>
            <person name="Gellesch M."/>
            <person name="Goldberg J."/>
            <person name="Griggs A."/>
            <person name="Gujja S."/>
            <person name="Heiman D."/>
            <person name="Howarth C."/>
            <person name="Larson L."/>
            <person name="Lui A."/>
            <person name="MacDonald P.J.P."/>
            <person name="Montmayeur A."/>
            <person name="Murphy C."/>
            <person name="Neiman D."/>
            <person name="Pearson M."/>
            <person name="Priest M."/>
            <person name="Roberts A."/>
            <person name="Saif S."/>
            <person name="Shea T."/>
            <person name="Shenoy N."/>
            <person name="Sisk P."/>
            <person name="Stolte C."/>
            <person name="Sykes S."/>
            <person name="Wortman J."/>
            <person name="Nusbaum C."/>
            <person name="Birren B."/>
        </authorList>
    </citation>
    <scope>NUCLEOTIDE SEQUENCE [LARGE SCALE GENOMIC DNA]</scope>
    <source>
        <strain evidence="5 6">WAL-18680</strain>
    </source>
</reference>
<dbReference type="PROSITE" id="PS51272">
    <property type="entry name" value="SLH"/>
    <property type="match status" value="2"/>
</dbReference>
<keyword evidence="3" id="KW-1133">Transmembrane helix</keyword>
<evidence type="ECO:0000256" key="1">
    <source>
        <dbReference type="ARBA" id="ARBA00022737"/>
    </source>
</evidence>
<dbReference type="InterPro" id="IPR008964">
    <property type="entry name" value="Invasin/intimin_cell_adhesion"/>
</dbReference>
<evidence type="ECO:0000256" key="2">
    <source>
        <dbReference type="SAM" id="MobiDB-lite"/>
    </source>
</evidence>
<keyword evidence="6" id="KW-1185">Reference proteome</keyword>
<feature type="domain" description="SLH" evidence="4">
    <location>
        <begin position="1248"/>
        <end position="1311"/>
    </location>
</feature>
<dbReference type="HOGENOM" id="CLU_257099_0_0_9"/>
<feature type="compositionally biased region" description="Polar residues" evidence="2">
    <location>
        <begin position="893"/>
        <end position="914"/>
    </location>
</feature>
<dbReference type="InterPro" id="IPR001119">
    <property type="entry name" value="SLH_dom"/>
</dbReference>
<keyword evidence="1" id="KW-0677">Repeat</keyword>
<dbReference type="InterPro" id="IPR044060">
    <property type="entry name" value="Bacterial_rp_domain"/>
</dbReference>
<dbReference type="SUPFAM" id="SSF49373">
    <property type="entry name" value="Invasin/intimin cell-adhesion fragments"/>
    <property type="match status" value="1"/>
</dbReference>
<accession>G5IAM4</accession>
<keyword evidence="3" id="KW-0812">Transmembrane</keyword>
<dbReference type="InterPro" id="IPR013783">
    <property type="entry name" value="Ig-like_fold"/>
</dbReference>
<evidence type="ECO:0000313" key="6">
    <source>
        <dbReference type="Proteomes" id="UP000005384"/>
    </source>
</evidence>
<sequence>MIEWVVEKAVGVGKLCRRIFGTRCRRLAAGGLTVCMMVSLLPASGLAAVMPDIQGGGINGNDMRGAGGVINLDTLEMTDDIVMVADGQYTVATAKGLENLAELVNRDGSGDAENYTVEMLGSIDLQNKEWTPIGNSNRHLFQGTFDGQGHTVKNLKITNGSQYIGLFGNVKGGIIQNLKVEGEVTGRIWAGGIAGQITSGTVENCVSEVVVQITEKRAGGIVGEASAADGPMVIRNCYSTGDVSSSNSISAYDSIGGIVGTGSNVSIEYCYSIGEISGPSLVGGIGGSGSSAISHCVALGLSVSVFANDFGIGGQIGRVGGSTRTTYAGNFGRDDMKMISTAEWPIDSAIGSDKKDGADAVIGTDDFGTVFAGWNHDIWDFRDDTKLEIGCVLPKLKSIPSNAQNPILPGEIQPVITTVSLPSGVVGTPYNGALTVANSLPVTWSVESGSLPEGLTLGSDGSITGTPSAAGVSTFTAKAAGPVKEASRQFSITINEEGADDAERIAKAKVAADRAVKGTKYVCDADEDTILAVAQAAIEDEDITVEWDGSPNYSAPDVGEKGAVSGTIKLTLNSTTDTFAVSIELPELLSGRHIGLSDTILILKPGETAQLEAEIEEDTSTSATLELPPANDGLVPPEADSLEGKENDGLDKGQQNAEGIQPNDSQQNVEDVQPDDTQQNPGEVQLGDTQQNPGDIQPDDSQQNTGNIQPDDTQQNAGGTQPDIPIASPAEASLSSFSIGDIAFMNLPEIPEISFTWSSDDHSVATVSKEGLVKAAGPGTCIITARGDGLSAECMVIVSQPERYSVTVENGTGGGRFAAGATVHITASPAPAGQKFNRWSSDDNEVVFADAASAETSFQMPGHTVTVTASYQNISNENQSGSNSDNDSNDSSTAQTPTTEQKSPPVTAEATVQGTVDNSGNVSVILPLDVLDAAIQTARDTARKNGTAGNGIAVNIHITSGGENVSGITVNLPITLQEKVINENVQNLTLVVDRPDISIGMDLACVTEINRQAKADVQISARRITDMTKLTAETRKAVGDRPVFDFNIEGGVRTITSFGTGRVTVKLPYQLKAGERAGNVQTAYIDEQGHGHILAASDYEEETGMVLFQPPHFSLYAVTYQPAPAFTDTVNDWAADDIDFAVSRGLLEGTSGTSFSPDVILTRGMFVTALGRLAGVDTTAYQSSSFTDVKADDVCAPYSNWAADKNILNGITATTFASEQAISREHMATALSAYGKAVGSHYFNIYKEHTFTDSANISAWASPAVKQMQMAGIMMAKNENRFEPQQTVSRREAAVILHRLVTRTMDVTTADGWTQNDSGQWMYYVNGSPVKSQTKEIDGTPYAFDHYGVAPDYLKKKSR</sequence>
<dbReference type="Gene3D" id="2.60.40.1080">
    <property type="match status" value="1"/>
</dbReference>
<dbReference type="EMBL" id="ADLN01000002">
    <property type="protein sequence ID" value="EHI61473.1"/>
    <property type="molecule type" value="Genomic_DNA"/>
</dbReference>
<proteinExistence type="predicted"/>
<organism evidence="5 6">
    <name type="scientific">Hungatella hathewayi WAL-18680</name>
    <dbReference type="NCBI Taxonomy" id="742737"/>
    <lineage>
        <taxon>Bacteria</taxon>
        <taxon>Bacillati</taxon>
        <taxon>Bacillota</taxon>
        <taxon>Clostridia</taxon>
        <taxon>Lachnospirales</taxon>
        <taxon>Lachnospiraceae</taxon>
        <taxon>Hungatella</taxon>
    </lineage>
</organism>
<dbReference type="PATRIC" id="fig|742737.3.peg.495"/>
<feature type="compositionally biased region" description="Polar residues" evidence="2">
    <location>
        <begin position="653"/>
        <end position="719"/>
    </location>
</feature>
<dbReference type="Gene3D" id="2.160.20.110">
    <property type="match status" value="1"/>
</dbReference>
<feature type="compositionally biased region" description="Low complexity" evidence="2">
    <location>
        <begin position="875"/>
        <end position="892"/>
    </location>
</feature>
<evidence type="ECO:0000256" key="3">
    <source>
        <dbReference type="SAM" id="Phobius"/>
    </source>
</evidence>
<name>G5IAM4_9FIRM</name>